<protein>
    <submittedName>
        <fullName evidence="1">DDB1- and CUL4-associated factor 4</fullName>
    </submittedName>
</protein>
<dbReference type="Proteomes" id="UP000827872">
    <property type="component" value="Linkage Group LG02"/>
</dbReference>
<dbReference type="EMBL" id="CM037615">
    <property type="protein sequence ID" value="KAH8014364.1"/>
    <property type="molecule type" value="Genomic_DNA"/>
</dbReference>
<comment type="caution">
    <text evidence="1">The sequence shown here is derived from an EMBL/GenBank/DDBJ whole genome shotgun (WGS) entry which is preliminary data.</text>
</comment>
<accession>A0ACB8G499</accession>
<proteinExistence type="predicted"/>
<gene>
    <name evidence="1" type="primary">DCAF4</name>
    <name evidence="1" type="ORF">K3G42_028713</name>
</gene>
<organism evidence="1 2">
    <name type="scientific">Sphaerodactylus townsendi</name>
    <dbReference type="NCBI Taxonomy" id="933632"/>
    <lineage>
        <taxon>Eukaryota</taxon>
        <taxon>Metazoa</taxon>
        <taxon>Chordata</taxon>
        <taxon>Craniata</taxon>
        <taxon>Vertebrata</taxon>
        <taxon>Euteleostomi</taxon>
        <taxon>Lepidosauria</taxon>
        <taxon>Squamata</taxon>
        <taxon>Bifurcata</taxon>
        <taxon>Gekkota</taxon>
        <taxon>Sphaerodactylidae</taxon>
        <taxon>Sphaerodactylus</taxon>
    </lineage>
</organism>
<name>A0ACB8G499_9SAUR</name>
<reference evidence="1" key="1">
    <citation type="submission" date="2021-08" db="EMBL/GenBank/DDBJ databases">
        <title>The first chromosome-level gecko genome reveals the dynamic sex chromosomes of Neotropical dwarf geckos (Sphaerodactylidae: Sphaerodactylus).</title>
        <authorList>
            <person name="Pinto B.J."/>
            <person name="Keating S.E."/>
            <person name="Gamble T."/>
        </authorList>
    </citation>
    <scope>NUCLEOTIDE SEQUENCE</scope>
    <source>
        <strain evidence="1">TG3544</strain>
    </source>
</reference>
<keyword evidence="2" id="KW-1185">Reference proteome</keyword>
<sequence length="281" mass="31348">MGGAETLGCASLLPAYLFTNSDTVTSYCISATPEDRITVRRVGEKTRGVCSRSIMGGSIQADNCFSTGLTHRVFVTNAMTGHRQTFRTGSDVLAQQFAIQTPVLYNGCRSGEIFSIDIRQRSHKGQGWKAIRLFHDSAITSVNLLKTEQYLMAADMEGQIKLWDLRKLRCVKEYKGHHNEHAILPLHVNEEEGLLTAVGQDCYTRIWSLQDAHLLRTIPSPYPSSKDSIPSVVFSSRLGGSRGIPGLLMAVQQDLYYFSYKTDEPYCLRTKDMDHSTVLSD</sequence>
<evidence type="ECO:0000313" key="1">
    <source>
        <dbReference type="EMBL" id="KAH8014364.1"/>
    </source>
</evidence>
<evidence type="ECO:0000313" key="2">
    <source>
        <dbReference type="Proteomes" id="UP000827872"/>
    </source>
</evidence>